<dbReference type="EMBL" id="FWEV01000019">
    <property type="protein sequence ID" value="SLM27850.1"/>
    <property type="molecule type" value="Genomic_DNA"/>
</dbReference>
<dbReference type="AlphaFoldDB" id="A0A1W1H5T9"/>
<name>A0A1W1H5T9_9BACT</name>
<keyword evidence="2" id="KW-1185">Reference proteome</keyword>
<evidence type="ECO:0000313" key="1">
    <source>
        <dbReference type="EMBL" id="SLM27850.1"/>
    </source>
</evidence>
<dbReference type="RefSeq" id="WP_080804299.1">
    <property type="nucleotide sequence ID" value="NZ_LT828546.1"/>
</dbReference>
<dbReference type="OrthoDB" id="5422651at2"/>
<reference evidence="1 2" key="1">
    <citation type="submission" date="2017-03" db="EMBL/GenBank/DDBJ databases">
        <authorList>
            <person name="Afonso C.L."/>
            <person name="Miller P.J."/>
            <person name="Scott M.A."/>
            <person name="Spackman E."/>
            <person name="Goraichik I."/>
            <person name="Dimitrov K.M."/>
            <person name="Suarez D.L."/>
            <person name="Swayne D.E."/>
        </authorList>
    </citation>
    <scope>NUCLEOTIDE SEQUENCE [LARGE SCALE GENOMIC DNA]</scope>
    <source>
        <strain evidence="1">PRJEB14757</strain>
    </source>
</reference>
<protein>
    <submittedName>
        <fullName evidence="1">Uncharacterized protein</fullName>
    </submittedName>
</protein>
<sequence length="68" mass="7561">MEFIFSCPETGKTFSTEAFSVMDGYKVVTENNGTKRLEATVELHNPCPFCGQLHSYSADEMICPYGSI</sequence>
<proteinExistence type="predicted"/>
<gene>
    <name evidence="1" type="ORF">MTBBW1_1150023</name>
</gene>
<dbReference type="Proteomes" id="UP000191931">
    <property type="component" value="Unassembled WGS sequence"/>
</dbReference>
<organism evidence="1 2">
    <name type="scientific">Desulfamplus magnetovallimortis</name>
    <dbReference type="NCBI Taxonomy" id="1246637"/>
    <lineage>
        <taxon>Bacteria</taxon>
        <taxon>Pseudomonadati</taxon>
        <taxon>Thermodesulfobacteriota</taxon>
        <taxon>Desulfobacteria</taxon>
        <taxon>Desulfobacterales</taxon>
        <taxon>Desulfobacteraceae</taxon>
        <taxon>Desulfamplus</taxon>
    </lineage>
</organism>
<evidence type="ECO:0000313" key="2">
    <source>
        <dbReference type="Proteomes" id="UP000191931"/>
    </source>
</evidence>
<accession>A0A1W1H5T9</accession>